<dbReference type="PANTHER" id="PTHR31703:SF2">
    <property type="entry name" value="UPF0669 PROTEIN C6ORF120"/>
    <property type="match status" value="1"/>
</dbReference>
<dbReference type="EMBL" id="HBIV01016853">
    <property type="protein sequence ID" value="CAE0660668.1"/>
    <property type="molecule type" value="Transcribed_RNA"/>
</dbReference>
<dbReference type="Gene3D" id="2.60.120.380">
    <property type="match status" value="8"/>
</dbReference>
<gene>
    <name evidence="7" type="ORF">LGLO00237_LOCUS12254</name>
</gene>
<dbReference type="PANTHER" id="PTHR31703">
    <property type="entry name" value="UPF0669 PROTEIN C6ORF120"/>
    <property type="match status" value="1"/>
</dbReference>
<protein>
    <submittedName>
        <fullName evidence="7">Uncharacterized protein</fullName>
    </submittedName>
</protein>
<comment type="subcellular location">
    <subcellularLocation>
        <location evidence="1">Secreted</location>
    </subcellularLocation>
</comment>
<comment type="similarity">
    <text evidence="2">Belongs to the UPF0669 family.</text>
</comment>
<dbReference type="InterPro" id="IPR031420">
    <property type="entry name" value="UPF0669"/>
</dbReference>
<dbReference type="GO" id="GO:0005576">
    <property type="term" value="C:extracellular region"/>
    <property type="evidence" value="ECO:0007669"/>
    <property type="project" value="UniProtKB-SubCell"/>
</dbReference>
<name>A0A7S4DNT6_9EUKA</name>
<keyword evidence="3" id="KW-0964">Secreted</keyword>
<evidence type="ECO:0000256" key="6">
    <source>
        <dbReference type="SAM" id="Phobius"/>
    </source>
</evidence>
<keyword evidence="6" id="KW-0472">Membrane</keyword>
<evidence type="ECO:0000256" key="2">
    <source>
        <dbReference type="ARBA" id="ARBA00008960"/>
    </source>
</evidence>
<accession>A0A7S4DNT6</accession>
<evidence type="ECO:0000256" key="5">
    <source>
        <dbReference type="ARBA" id="ARBA00023180"/>
    </source>
</evidence>
<evidence type="ECO:0000256" key="3">
    <source>
        <dbReference type="ARBA" id="ARBA00022525"/>
    </source>
</evidence>
<evidence type="ECO:0000256" key="1">
    <source>
        <dbReference type="ARBA" id="ARBA00004613"/>
    </source>
</evidence>
<organism evidence="7">
    <name type="scientific">Lotharella globosa</name>
    <dbReference type="NCBI Taxonomy" id="91324"/>
    <lineage>
        <taxon>Eukaryota</taxon>
        <taxon>Sar</taxon>
        <taxon>Rhizaria</taxon>
        <taxon>Cercozoa</taxon>
        <taxon>Chlorarachniophyceae</taxon>
        <taxon>Lotharella</taxon>
    </lineage>
</organism>
<reference evidence="7" key="1">
    <citation type="submission" date="2021-01" db="EMBL/GenBank/DDBJ databases">
        <authorList>
            <person name="Corre E."/>
            <person name="Pelletier E."/>
            <person name="Niang G."/>
            <person name="Scheremetjew M."/>
            <person name="Finn R."/>
            <person name="Kale V."/>
            <person name="Holt S."/>
            <person name="Cochrane G."/>
            <person name="Meng A."/>
            <person name="Brown T."/>
            <person name="Cohen L."/>
        </authorList>
    </citation>
    <scope>NUCLEOTIDE SEQUENCE</scope>
    <source>
        <strain evidence="7">CCCM811</strain>
    </source>
</reference>
<evidence type="ECO:0000313" key="7">
    <source>
        <dbReference type="EMBL" id="CAE0660668.1"/>
    </source>
</evidence>
<keyword evidence="5" id="KW-0325">Glycoprotein</keyword>
<keyword evidence="6" id="KW-1133">Transmembrane helix</keyword>
<evidence type="ECO:0000256" key="4">
    <source>
        <dbReference type="ARBA" id="ARBA00022729"/>
    </source>
</evidence>
<feature type="transmembrane region" description="Helical" evidence="6">
    <location>
        <begin position="2328"/>
        <end position="2351"/>
    </location>
</feature>
<sequence>MRYYVFDAGSTANEVVFAYAMRRGSAVMYVSKSQEPERHNRYTYQYKSWAWFHIPHTVARYSSDWPADNKFYIGMYSVTDATYRLMARSNDHVHMLLRDGIPQNDRLNPHEYHYFKYQLDDEDCDLSIQLTPISGDPDLYVSHDYPFPNSTTAEYSSTHTRLQKDFVSINNATGVYYVGVRGFTNTTFTILASEACGNNTLVIELSDGIPTQGFLHRGEDRLYRFRVTGPTEEISFAVSALDAGDPDLYISRQRFWDASGAEASYTTHGSDFVSIKKSDTIYCTSCDYYVLITAAMTTSYSLTVSTGNHTYIILQDGIPVEEDLESRSYEYFQLSMDAVDQDLTVVVTDLARGDPDLYISATNEHPSRHNYTWKSNTIGADAITIAASDPNACGTCRYFISVYAYTHTHMSIVAAWGGATLLRDGEPQAGYVAKHGMNYYQFTAYGGDHEDVTIQVSTIAGKVDVYVSQTEKPLRGNTTTYQFFRPHTVSQKMVTVRRGEDHHCQTVEQGRFTQKACIYYVGVWGYTGGNFSIIASTNHAVTSLQNGIPVKDHVGGGLYAYFTVSVLQPASTLSILLTPLTGDPDLYVSTRYQYPNKTQATTYTRRSRGPAGDSIQYDNADIGTYYIGVYGFRYSEFTIKALLALPNTTNSSSADCSILLDGSPQLVTMGSHHWRCFLFNVQDETGEVTFTASRFVGDPDLYIGHQFMPNKTHFTLHSIRYGDDFVALHQPELGTYYIGIYSYTATSFSITAATSTVTRTLQENIPVSEMLNKHESLEFIYDASDFTRDVSFVVTPLSGDPDLNVTLHGKSYRSRYWLEDSVTVPHTEVATLCQKTDEVCRFHVKVDGYTASRFTLTVSTGNSTVLQNGVPQAGTVHRNQYSYFRFETPPQKEIVVTATPTSGRLQVYVGYGDNPPTDVSHLYKAAASLTVETIKFVSGEHGGCLDDGDDMNNCVYTIGVRGMSRARAGHQGAATQFNLLVRSTDYEAVLQEGIAVHGWAMQHTALFYRFDVPNRGKEVIFQLTKITGDPDLYIARFPHPTRNHYEHRSLHFGSDGIVIPYANATSYYIGVYAFQNASYTLSVQVGNRTSSVIELIDGVPQSGAIAKHDHRPYRFTLAEPTDKLIISLSVEVGDPDLNVTLRGTARRWVARRYGADVVVIDGASNGTYNIDVYGFQDAIYVLTVATQSTGVHLSDGIPVRGHLEHRKFDYYTIYVDRTDMDLTVTVTAFDGDPDLYLSDSVTQPGPQNHRYNYSARLYGEDAITVPRQSLHRGYYYVSVYAPLNNVSYSVMSTFSNQSHLLDGTPQAGQLPTEAGKYYVFKAPRQHVSIQFALTIYGGHADIFVSTTGPPDPWKQATYNWRSHSQLTAGIIDINTNDPDYKLGFDYYILVHSYSNCSYAVVARTSTAVTSLQAGVPQPQSGLANETVLFTIEQTNAHQHLQLALTLQYGAVEVLISSHSSEGPWHWRRSVTEQPVIDISPSEPFAVLGTYYVAVVVKSQAQFTILAYAYNPDVHYNNSGILLGDGSPQLMVLKNTGDVRHFRFSVDGYEDVSVSLTPRYGNPDLYITLDGRTPTMRDYDRKSTTEAGDDLSFNRNELLRACSSARGTCAMAIAVIATTPSLCSVTATTHDRATILEPGQTYTAKVLRNEYRDFVVFVENEPTLTIEVVPVSGGDPDLYLHSSPHPNATHYLRKSELFGPDTISINTANSKFYYVSVRGAISPVTFRLTASLESRPTTLVDGYSQNGFVQKGHSRLYVYDLGAKSSSATTLSVHGFDGEAVLYISNTSHPSVSNHKWTTQAAAGRQRGVVTIPASATCAATTCRLFISVVGTASTHFSLLGTSGSQGTLLTYGQSIRGSLGKNSGNWRTRYLFLIDDNSTDVSLFVTTFSGAVDVFVSPMQENPNPNRHNSKYSGSYGSQIHRPVEIRHGIPGVYAVGVFPRDGNVTAQYSITATAENVMLQLGVPQTGTLTASGSLFFCLTKASEDLEVSVTSNDPSNPMMYRVYAAINTTRPHADDHDFSKVIRDGETFNIAQVDVKSCSRLYSNSESCIVYLAVYPFSSQNINKGFAITASTPDGVTVLQNRRQKEDGFDASKSRSPWKYYETYVPEQASRFVVELEPCVGEADLFVDMKASKPTTGAYTWKADRKGMIKRVDVTQRSNFETSYYIGVHAAEGSTEIKYHLRGSIEFPCRPINVTQTPSDPALAVDYDSEGVPIVSWDPKGLNALYFSVYTWKANVDFNGLIAYTACGLQEGVTRKQVKKLPQVVLQGTSEKKAIRITDIESGTHYVNIMAHTPDGNDVVYQAAIVKIGSLSPNPSPSPKSNNSSVAIILGIGIPLVVICIAAIVYLSVKNRQLTQELQIEMHDVPKSIDNAFSLDLGSSERPATASQKYSRLLSEVEDDEKELVGGDFSELPEV</sequence>
<proteinExistence type="inferred from homology"/>
<keyword evidence="6" id="KW-0812">Transmembrane</keyword>
<keyword evidence="4" id="KW-0732">Signal</keyword>